<reference evidence="1 2" key="1">
    <citation type="submission" date="2022-07" db="EMBL/GenBank/DDBJ databases">
        <title>Novel species in genus cellulomonas.</title>
        <authorList>
            <person name="Ye L."/>
        </authorList>
    </citation>
    <scope>NUCLEOTIDE SEQUENCE [LARGE SCALE GENOMIC DNA]</scope>
    <source>
        <strain evidence="2">zg-Y338</strain>
    </source>
</reference>
<sequence>MSTITDDVAAAARLVEWGLRPRQVPARDLEYADLVRRHGEDDAFADLVKAVAAGFNLLILDVDPRSGIVLAPREDSVFAVRIEEYAKRTALSSRGTDKVVHGIAHLAVAALAYPRPDDLANDSYVGYVTVDQVDGVVRDACRVLDERAALAEENNDPLETAPELERAWRAYARRPAAAGTKDGRAASDTTRGMVAKAVRFLADQGFLVVRNDENGGAYRTTPRFQVQVRELAANAAFRELTSLGVVTVTDGAGSLHAVHSDTL</sequence>
<dbReference type="RefSeq" id="WP_227569865.1">
    <property type="nucleotide sequence ID" value="NZ_CP101988.1"/>
</dbReference>
<dbReference type="EMBL" id="CP101988">
    <property type="protein sequence ID" value="UUI75240.1"/>
    <property type="molecule type" value="Genomic_DNA"/>
</dbReference>
<protein>
    <submittedName>
        <fullName evidence="1">Uncharacterized protein</fullName>
    </submittedName>
</protein>
<organism evidence="1 2">
    <name type="scientific">Cellulomonas chengniuliangii</name>
    <dbReference type="NCBI Taxonomy" id="2968084"/>
    <lineage>
        <taxon>Bacteria</taxon>
        <taxon>Bacillati</taxon>
        <taxon>Actinomycetota</taxon>
        <taxon>Actinomycetes</taxon>
        <taxon>Micrococcales</taxon>
        <taxon>Cellulomonadaceae</taxon>
        <taxon>Cellulomonas</taxon>
    </lineage>
</organism>
<name>A0ABY5KZV0_9CELL</name>
<accession>A0ABY5KZV0</accession>
<evidence type="ECO:0000313" key="2">
    <source>
        <dbReference type="Proteomes" id="UP001316189"/>
    </source>
</evidence>
<proteinExistence type="predicted"/>
<evidence type="ECO:0000313" key="1">
    <source>
        <dbReference type="EMBL" id="UUI75240.1"/>
    </source>
</evidence>
<keyword evidence="2" id="KW-1185">Reference proteome</keyword>
<gene>
    <name evidence="1" type="ORF">NP064_15990</name>
</gene>
<dbReference type="Proteomes" id="UP001316189">
    <property type="component" value="Chromosome"/>
</dbReference>